<comment type="caution">
    <text evidence="5">The sequence shown here is derived from an EMBL/GenBank/DDBJ whole genome shotgun (WGS) entry which is preliminary data.</text>
</comment>
<organism evidence="5 6">
    <name type="scientific">Candidatus Methanofastidiosum methylothiophilum</name>
    <dbReference type="NCBI Taxonomy" id="1705564"/>
    <lineage>
        <taxon>Archaea</taxon>
        <taxon>Methanobacteriati</taxon>
        <taxon>Methanobacteriota</taxon>
        <taxon>Stenosarchaea group</taxon>
        <taxon>Candidatus Methanofastidiosia</taxon>
        <taxon>Candidatus Methanofastidiosales</taxon>
        <taxon>Candidatus Methanofastidiosaceae</taxon>
        <taxon>Candidatus Methanofastidiosum</taxon>
    </lineage>
</organism>
<dbReference type="InterPro" id="IPR019734">
    <property type="entry name" value="TPR_rpt"/>
</dbReference>
<dbReference type="PANTHER" id="PTHR12969:SF7">
    <property type="entry name" value="INTRAFLAGELLAR TRANSPORT PROTEIN 52 HOMOLOG"/>
    <property type="match status" value="1"/>
</dbReference>
<protein>
    <submittedName>
        <fullName evidence="5">Tetratricopeptide repeat protein</fullName>
    </submittedName>
</protein>
<accession>A0A150J4P0</accession>
<keyword evidence="3" id="KW-0472">Membrane</keyword>
<dbReference type="EMBL" id="LNGC01000034">
    <property type="protein sequence ID" value="KYC52095.1"/>
    <property type="molecule type" value="Genomic_DNA"/>
</dbReference>
<evidence type="ECO:0000313" key="6">
    <source>
        <dbReference type="Proteomes" id="UP000075398"/>
    </source>
</evidence>
<reference evidence="5 6" key="1">
    <citation type="journal article" date="2016" name="ISME J.">
        <title>Chasing the elusive Euryarchaeota class WSA2: genomes reveal a uniquely fastidious methyl-reducing methanogen.</title>
        <authorList>
            <person name="Nobu M.K."/>
            <person name="Narihiro T."/>
            <person name="Kuroda K."/>
            <person name="Mei R."/>
            <person name="Liu W.T."/>
        </authorList>
    </citation>
    <scope>NUCLEOTIDE SEQUENCE [LARGE SCALE GENOMIC DNA]</scope>
    <source>
        <strain evidence="5">U1lsi0528_Bin055</strain>
    </source>
</reference>
<keyword evidence="3" id="KW-0812">Transmembrane</keyword>
<dbReference type="InterPro" id="IPR055458">
    <property type="entry name" value="IFT52_GIFT"/>
</dbReference>
<name>A0A150J4P0_9EURY</name>
<dbReference type="PANTHER" id="PTHR12969">
    <property type="entry name" value="NGD5/OSM-6/IFT52"/>
    <property type="match status" value="1"/>
</dbReference>
<evidence type="ECO:0000313" key="5">
    <source>
        <dbReference type="EMBL" id="KYC52095.1"/>
    </source>
</evidence>
<gene>
    <name evidence="5" type="ORF">AMQ22_00999</name>
</gene>
<dbReference type="InterPro" id="IPR039975">
    <property type="entry name" value="IFT52"/>
</dbReference>
<keyword evidence="1" id="KW-0802">TPR repeat</keyword>
<evidence type="ECO:0000256" key="2">
    <source>
        <dbReference type="SAM" id="MobiDB-lite"/>
    </source>
</evidence>
<feature type="region of interest" description="Disordered" evidence="2">
    <location>
        <begin position="189"/>
        <end position="215"/>
    </location>
</feature>
<feature type="repeat" description="TPR" evidence="1">
    <location>
        <begin position="386"/>
        <end position="419"/>
    </location>
</feature>
<dbReference type="SUPFAM" id="SSF52317">
    <property type="entry name" value="Class I glutamine amidotransferase-like"/>
    <property type="match status" value="1"/>
</dbReference>
<dbReference type="InterPro" id="IPR011990">
    <property type="entry name" value="TPR-like_helical_dom_sf"/>
</dbReference>
<sequence length="531" mass="59273">MKKVFVLCLIALMVFSLPFNVTAEPKKRVLIDVSHDEPINFTSGYNTFLSQLTSKGFTLAENKVPITENTLKNYDILLIIVPKSNFTQTEIFAIEKFVKDGGSLLLVGRGGSSLDTKKTREVLNQLTVNMGIAFNDDLVTDTQNYYDNDATNVIIINMVDDSITNEIFKVAMKLPCSLTISQNSKALMRGSPQSLSRPYLSDPDKDQSPSKDPLNPISGTDIIVAARSNVLSGKVVAMGSSTFIEDHMITNYDHLRLISNIFDYLSESNTSTTPEEIEYTYSELVLAAEDYLKDNNYDDAIKTSDKAIALDSSKYDPYFIKAKSLWGKRRYSDALAEINNTLDRDPGYEERIEALVLKGDILLSLGKYAESLSTYKIANGLNDKVFGAWYGIARSEYNLGNYQEAIEAINMALEISPTDKDANSFKSMLVSIGDDVRIDEAARYYQLAEDSYVTGDYKSAKDNYIKSKNLYTELGDQEKVRLIESKIRSIDSVSMSKTSIIVILGILVILGFGLVGLLIYLLKPEIFKKMM</sequence>
<dbReference type="Proteomes" id="UP000075398">
    <property type="component" value="Unassembled WGS sequence"/>
</dbReference>
<dbReference type="Gene3D" id="1.25.40.10">
    <property type="entry name" value="Tetratricopeptide repeat domain"/>
    <property type="match status" value="1"/>
</dbReference>
<dbReference type="SUPFAM" id="SSF48452">
    <property type="entry name" value="TPR-like"/>
    <property type="match status" value="1"/>
</dbReference>
<evidence type="ECO:0000256" key="1">
    <source>
        <dbReference type="PROSITE-ProRule" id="PRU00339"/>
    </source>
</evidence>
<feature type="transmembrane region" description="Helical" evidence="3">
    <location>
        <begin position="500"/>
        <end position="522"/>
    </location>
</feature>
<proteinExistence type="predicted"/>
<dbReference type="InterPro" id="IPR029062">
    <property type="entry name" value="Class_I_gatase-like"/>
</dbReference>
<dbReference type="SMART" id="SM00028">
    <property type="entry name" value="TPR"/>
    <property type="match status" value="5"/>
</dbReference>
<keyword evidence="3" id="KW-1133">Transmembrane helix</keyword>
<dbReference type="AlphaFoldDB" id="A0A150J4P0"/>
<dbReference type="Pfam" id="PF23355">
    <property type="entry name" value="IFT52_GIFT"/>
    <property type="match status" value="1"/>
</dbReference>
<evidence type="ECO:0000259" key="4">
    <source>
        <dbReference type="Pfam" id="PF23355"/>
    </source>
</evidence>
<dbReference type="Pfam" id="PF13432">
    <property type="entry name" value="TPR_16"/>
    <property type="match status" value="2"/>
</dbReference>
<dbReference type="PROSITE" id="PS50005">
    <property type="entry name" value="TPR"/>
    <property type="match status" value="1"/>
</dbReference>
<feature type="domain" description="IFT52 GIFT" evidence="4">
    <location>
        <begin position="29"/>
        <end position="159"/>
    </location>
</feature>
<evidence type="ECO:0000256" key="3">
    <source>
        <dbReference type="SAM" id="Phobius"/>
    </source>
</evidence>